<proteinExistence type="predicted"/>
<dbReference type="Proteomes" id="UP001602245">
    <property type="component" value="Unassembled WGS sequence"/>
</dbReference>
<keyword evidence="3" id="KW-1185">Reference proteome</keyword>
<protein>
    <submittedName>
        <fullName evidence="2">Uncharacterized protein</fullName>
    </submittedName>
</protein>
<dbReference type="EMBL" id="JBIAZU010000002">
    <property type="protein sequence ID" value="MFF5289907.1"/>
    <property type="molecule type" value="Genomic_DNA"/>
</dbReference>
<evidence type="ECO:0000256" key="1">
    <source>
        <dbReference type="SAM" id="Phobius"/>
    </source>
</evidence>
<evidence type="ECO:0000313" key="2">
    <source>
        <dbReference type="EMBL" id="MFF5289907.1"/>
    </source>
</evidence>
<organism evidence="2 3">
    <name type="scientific">Paractinoplanes globisporus</name>
    <dbReference type="NCBI Taxonomy" id="113565"/>
    <lineage>
        <taxon>Bacteria</taxon>
        <taxon>Bacillati</taxon>
        <taxon>Actinomycetota</taxon>
        <taxon>Actinomycetes</taxon>
        <taxon>Micromonosporales</taxon>
        <taxon>Micromonosporaceae</taxon>
        <taxon>Paractinoplanes</taxon>
    </lineage>
</organism>
<feature type="transmembrane region" description="Helical" evidence="1">
    <location>
        <begin position="65"/>
        <end position="85"/>
    </location>
</feature>
<accession>A0ABW6WD47</accession>
<name>A0ABW6WD47_9ACTN</name>
<reference evidence="2 3" key="1">
    <citation type="submission" date="2024-10" db="EMBL/GenBank/DDBJ databases">
        <title>The Natural Products Discovery Center: Release of the First 8490 Sequenced Strains for Exploring Actinobacteria Biosynthetic Diversity.</title>
        <authorList>
            <person name="Kalkreuter E."/>
            <person name="Kautsar S.A."/>
            <person name="Yang D."/>
            <person name="Bader C.D."/>
            <person name="Teijaro C.N."/>
            <person name="Fluegel L."/>
            <person name="Davis C.M."/>
            <person name="Simpson J.R."/>
            <person name="Lauterbach L."/>
            <person name="Steele A.D."/>
            <person name="Gui C."/>
            <person name="Meng S."/>
            <person name="Li G."/>
            <person name="Viehrig K."/>
            <person name="Ye F."/>
            <person name="Su P."/>
            <person name="Kiefer A.F."/>
            <person name="Nichols A."/>
            <person name="Cepeda A.J."/>
            <person name="Yan W."/>
            <person name="Fan B."/>
            <person name="Jiang Y."/>
            <person name="Adhikari A."/>
            <person name="Zheng C.-J."/>
            <person name="Schuster L."/>
            <person name="Cowan T.M."/>
            <person name="Smanski M.J."/>
            <person name="Chevrette M.G."/>
            <person name="De Carvalho L.P.S."/>
            <person name="Shen B."/>
        </authorList>
    </citation>
    <scope>NUCLEOTIDE SEQUENCE [LARGE SCALE GENOMIC DNA]</scope>
    <source>
        <strain evidence="2 3">NPDC000087</strain>
    </source>
</reference>
<evidence type="ECO:0000313" key="3">
    <source>
        <dbReference type="Proteomes" id="UP001602245"/>
    </source>
</evidence>
<feature type="transmembrane region" description="Helical" evidence="1">
    <location>
        <begin position="31"/>
        <end position="58"/>
    </location>
</feature>
<sequence>MKTRAALVAAGAALMAYASIGLLVGHSAQPIGIAVFLLAVLVGHDLVWMPVALAAGLLIARCGMVARVAAVIAASIGVVALPLVLGHGQPADNPSVLPLHYGRNLLLILLVITAAAVVRKKFARPKRPRDE</sequence>
<comment type="caution">
    <text evidence="2">The sequence shown here is derived from an EMBL/GenBank/DDBJ whole genome shotgun (WGS) entry which is preliminary data.</text>
</comment>
<gene>
    <name evidence="2" type="ORF">ACFY35_10725</name>
</gene>
<keyword evidence="1" id="KW-0472">Membrane</keyword>
<feature type="transmembrane region" description="Helical" evidence="1">
    <location>
        <begin position="105"/>
        <end position="122"/>
    </location>
</feature>
<keyword evidence="1" id="KW-0812">Transmembrane</keyword>
<dbReference type="RefSeq" id="WP_157295827.1">
    <property type="nucleotide sequence ID" value="NZ_JBIAZU010000002.1"/>
</dbReference>
<keyword evidence="1" id="KW-1133">Transmembrane helix</keyword>